<accession>A0A8X6U398</accession>
<gene>
    <name evidence="1" type="primary">AVEN_22160_1</name>
    <name evidence="1" type="ORF">NPIL_80471</name>
</gene>
<keyword evidence="2" id="KW-1185">Reference proteome</keyword>
<name>A0A8X6U398_NEPPI</name>
<sequence length="104" mass="12396">MKSSKNFFTTNRKLYSYQPNLFMNGLPLLVDMYHKYMDFVLDPKIISSEDIDQLMIKSRKRLNILKYISGRDWFADSFTIRNTFLALIRPILEYGYPIYCCVSD</sequence>
<organism evidence="1 2">
    <name type="scientific">Nephila pilipes</name>
    <name type="common">Giant wood spider</name>
    <name type="synonym">Nephila maculata</name>
    <dbReference type="NCBI Taxonomy" id="299642"/>
    <lineage>
        <taxon>Eukaryota</taxon>
        <taxon>Metazoa</taxon>
        <taxon>Ecdysozoa</taxon>
        <taxon>Arthropoda</taxon>
        <taxon>Chelicerata</taxon>
        <taxon>Arachnida</taxon>
        <taxon>Araneae</taxon>
        <taxon>Araneomorphae</taxon>
        <taxon>Entelegynae</taxon>
        <taxon>Araneoidea</taxon>
        <taxon>Nephilidae</taxon>
        <taxon>Nephila</taxon>
    </lineage>
</organism>
<dbReference type="Proteomes" id="UP000887013">
    <property type="component" value="Unassembled WGS sequence"/>
</dbReference>
<reference evidence="1" key="1">
    <citation type="submission" date="2020-08" db="EMBL/GenBank/DDBJ databases">
        <title>Multicomponent nature underlies the extraordinary mechanical properties of spider dragline silk.</title>
        <authorList>
            <person name="Kono N."/>
            <person name="Nakamura H."/>
            <person name="Mori M."/>
            <person name="Yoshida Y."/>
            <person name="Ohtoshi R."/>
            <person name="Malay A.D."/>
            <person name="Moran D.A.P."/>
            <person name="Tomita M."/>
            <person name="Numata K."/>
            <person name="Arakawa K."/>
        </authorList>
    </citation>
    <scope>NUCLEOTIDE SEQUENCE</scope>
</reference>
<comment type="caution">
    <text evidence="1">The sequence shown here is derived from an EMBL/GenBank/DDBJ whole genome shotgun (WGS) entry which is preliminary data.</text>
</comment>
<dbReference type="EMBL" id="BMAW01116396">
    <property type="protein sequence ID" value="GFT70511.1"/>
    <property type="molecule type" value="Genomic_DNA"/>
</dbReference>
<protein>
    <submittedName>
        <fullName evidence="1">RNase H domain-containing protein</fullName>
    </submittedName>
</protein>
<evidence type="ECO:0000313" key="2">
    <source>
        <dbReference type="Proteomes" id="UP000887013"/>
    </source>
</evidence>
<evidence type="ECO:0000313" key="1">
    <source>
        <dbReference type="EMBL" id="GFT70511.1"/>
    </source>
</evidence>
<dbReference type="AlphaFoldDB" id="A0A8X6U398"/>
<dbReference type="OrthoDB" id="6432178at2759"/>
<proteinExistence type="predicted"/>